<keyword evidence="4" id="KW-0547">Nucleotide-binding</keyword>
<dbReference type="GO" id="GO:0005829">
    <property type="term" value="C:cytosol"/>
    <property type="evidence" value="ECO:0007669"/>
    <property type="project" value="TreeGrafter"/>
</dbReference>
<evidence type="ECO:0000259" key="13">
    <source>
        <dbReference type="PROSITE" id="PS51199"/>
    </source>
</evidence>
<dbReference type="Proteomes" id="UP000282957">
    <property type="component" value="Unassembled WGS sequence"/>
</dbReference>
<dbReference type="EC" id="5.6.2.3" evidence="10"/>
<dbReference type="GO" id="GO:0016787">
    <property type="term" value="F:hydrolase activity"/>
    <property type="evidence" value="ECO:0007669"/>
    <property type="project" value="UniProtKB-KW"/>
</dbReference>
<dbReference type="GO" id="GO:0005524">
    <property type="term" value="F:ATP binding"/>
    <property type="evidence" value="ECO:0007669"/>
    <property type="project" value="UniProtKB-KW"/>
</dbReference>
<feature type="domain" description="SF4 helicase" evidence="13">
    <location>
        <begin position="200"/>
        <end position="505"/>
    </location>
</feature>
<keyword evidence="3" id="KW-0235">DNA replication</keyword>
<keyword evidence="5" id="KW-0378">Hydrolase</keyword>
<evidence type="ECO:0000256" key="3">
    <source>
        <dbReference type="ARBA" id="ARBA00022705"/>
    </source>
</evidence>
<keyword evidence="7" id="KW-0067">ATP-binding</keyword>
<dbReference type="InterPro" id="IPR007694">
    <property type="entry name" value="DNA_helicase_DnaB-like_C"/>
</dbReference>
<evidence type="ECO:0000313" key="14">
    <source>
        <dbReference type="EMBL" id="RVT96297.1"/>
    </source>
</evidence>
<evidence type="ECO:0000256" key="1">
    <source>
        <dbReference type="ARBA" id="ARBA00008428"/>
    </source>
</evidence>
<dbReference type="InterPro" id="IPR036185">
    <property type="entry name" value="DNA_heli_DnaB-like_N_sf"/>
</dbReference>
<reference evidence="14 15" key="1">
    <citation type="submission" date="2019-01" db="EMBL/GenBank/DDBJ databases">
        <authorList>
            <person name="Chen W.-M."/>
        </authorList>
    </citation>
    <scope>NUCLEOTIDE SEQUENCE [LARGE SCALE GENOMIC DNA]</scope>
    <source>
        <strain evidence="14 15">CCP-6</strain>
    </source>
</reference>
<evidence type="ECO:0000256" key="7">
    <source>
        <dbReference type="ARBA" id="ARBA00022840"/>
    </source>
</evidence>
<dbReference type="OrthoDB" id="9773982at2"/>
<dbReference type="GO" id="GO:1990077">
    <property type="term" value="C:primosome complex"/>
    <property type="evidence" value="ECO:0007669"/>
    <property type="project" value="UniProtKB-KW"/>
</dbReference>
<dbReference type="PANTHER" id="PTHR30153">
    <property type="entry name" value="REPLICATIVE DNA HELICASE DNAB"/>
    <property type="match status" value="1"/>
</dbReference>
<evidence type="ECO:0000256" key="9">
    <source>
        <dbReference type="ARBA" id="ARBA00023235"/>
    </source>
</evidence>
<dbReference type="EMBL" id="SACL01000004">
    <property type="protein sequence ID" value="RVT96297.1"/>
    <property type="molecule type" value="Genomic_DNA"/>
</dbReference>
<gene>
    <name evidence="14" type="ORF">EOD42_14395</name>
</gene>
<keyword evidence="2" id="KW-0639">Primosome</keyword>
<dbReference type="Pfam" id="PF03796">
    <property type="entry name" value="DnaB_C"/>
    <property type="match status" value="1"/>
</dbReference>
<protein>
    <recommendedName>
        <fullName evidence="10">DNA 5'-3' helicase</fullName>
        <ecNumber evidence="10">5.6.2.3</ecNumber>
    </recommendedName>
</protein>
<dbReference type="InterPro" id="IPR003593">
    <property type="entry name" value="AAA+_ATPase"/>
</dbReference>
<name>A0A437MF83_9PROT</name>
<dbReference type="PANTHER" id="PTHR30153:SF2">
    <property type="entry name" value="REPLICATIVE DNA HELICASE"/>
    <property type="match status" value="1"/>
</dbReference>
<proteinExistence type="inferred from homology"/>
<evidence type="ECO:0000256" key="10">
    <source>
        <dbReference type="ARBA" id="ARBA00044969"/>
    </source>
</evidence>
<evidence type="ECO:0000256" key="4">
    <source>
        <dbReference type="ARBA" id="ARBA00022741"/>
    </source>
</evidence>
<dbReference type="InterPro" id="IPR016136">
    <property type="entry name" value="DNA_helicase_N/primase_C"/>
</dbReference>
<evidence type="ECO:0000256" key="11">
    <source>
        <dbReference type="ARBA" id="ARBA00048954"/>
    </source>
</evidence>
<dbReference type="Gene3D" id="3.40.50.300">
    <property type="entry name" value="P-loop containing nucleotide triphosphate hydrolases"/>
    <property type="match status" value="1"/>
</dbReference>
<feature type="region of interest" description="Disordered" evidence="12">
    <location>
        <begin position="1"/>
        <end position="23"/>
    </location>
</feature>
<evidence type="ECO:0000313" key="15">
    <source>
        <dbReference type="Proteomes" id="UP000282957"/>
    </source>
</evidence>
<dbReference type="PROSITE" id="PS51199">
    <property type="entry name" value="SF4_HELICASE"/>
    <property type="match status" value="1"/>
</dbReference>
<dbReference type="GO" id="GO:0003677">
    <property type="term" value="F:DNA binding"/>
    <property type="evidence" value="ECO:0007669"/>
    <property type="project" value="UniProtKB-KW"/>
</dbReference>
<evidence type="ECO:0000256" key="12">
    <source>
        <dbReference type="SAM" id="MobiDB-lite"/>
    </source>
</evidence>
<organism evidence="14 15">
    <name type="scientific">Rhodovarius crocodyli</name>
    <dbReference type="NCBI Taxonomy" id="1979269"/>
    <lineage>
        <taxon>Bacteria</taxon>
        <taxon>Pseudomonadati</taxon>
        <taxon>Pseudomonadota</taxon>
        <taxon>Alphaproteobacteria</taxon>
        <taxon>Acetobacterales</taxon>
        <taxon>Roseomonadaceae</taxon>
        <taxon>Rhodovarius</taxon>
    </lineage>
</organism>
<keyword evidence="6" id="KW-0347">Helicase</keyword>
<dbReference type="GO" id="GO:0043139">
    <property type="term" value="F:5'-3' DNA helicase activity"/>
    <property type="evidence" value="ECO:0007669"/>
    <property type="project" value="UniProtKB-EC"/>
</dbReference>
<comment type="similarity">
    <text evidence="1">Belongs to the helicase family. DnaB subfamily.</text>
</comment>
<keyword evidence="8" id="KW-0238">DNA-binding</keyword>
<dbReference type="SUPFAM" id="SSF52540">
    <property type="entry name" value="P-loop containing nucleoside triphosphate hydrolases"/>
    <property type="match status" value="1"/>
</dbReference>
<dbReference type="InterPro" id="IPR007693">
    <property type="entry name" value="DNA_helicase_DnaB-like_N"/>
</dbReference>
<evidence type="ECO:0000256" key="2">
    <source>
        <dbReference type="ARBA" id="ARBA00022515"/>
    </source>
</evidence>
<dbReference type="SMART" id="SM00382">
    <property type="entry name" value="AAA"/>
    <property type="match status" value="1"/>
</dbReference>
<dbReference type="AlphaFoldDB" id="A0A437MF83"/>
<evidence type="ECO:0000256" key="8">
    <source>
        <dbReference type="ARBA" id="ARBA00023125"/>
    </source>
</evidence>
<dbReference type="Gene3D" id="1.10.860.10">
    <property type="entry name" value="DNAb Helicase, Chain A"/>
    <property type="match status" value="1"/>
</dbReference>
<dbReference type="Pfam" id="PF00772">
    <property type="entry name" value="DnaB"/>
    <property type="match status" value="1"/>
</dbReference>
<dbReference type="SUPFAM" id="SSF48024">
    <property type="entry name" value="N-terminal domain of DnaB helicase"/>
    <property type="match status" value="1"/>
</dbReference>
<comment type="catalytic activity">
    <reaction evidence="11">
        <text>ATP + H2O = ADP + phosphate + H(+)</text>
        <dbReference type="Rhea" id="RHEA:13065"/>
        <dbReference type="ChEBI" id="CHEBI:15377"/>
        <dbReference type="ChEBI" id="CHEBI:15378"/>
        <dbReference type="ChEBI" id="CHEBI:30616"/>
        <dbReference type="ChEBI" id="CHEBI:43474"/>
        <dbReference type="ChEBI" id="CHEBI:456216"/>
        <dbReference type="EC" id="5.6.2.3"/>
    </reaction>
</comment>
<evidence type="ECO:0000256" key="5">
    <source>
        <dbReference type="ARBA" id="ARBA00022801"/>
    </source>
</evidence>
<dbReference type="GO" id="GO:0006269">
    <property type="term" value="P:DNA replication, synthesis of primer"/>
    <property type="evidence" value="ECO:0007669"/>
    <property type="project" value="UniProtKB-KW"/>
</dbReference>
<sequence>MSLQQRPGAALLGNASQPTGSTLGLRLPPASMEAEQAVLGGLLQNNRAFDRVGDILEAHHFADAAHARIYAAIADRIRAGKAADAITLKGLFEAEQGLEDVGGARYLATLLSATVGAVNIREYAGIVVDMALRRETIEACELAAAAAYDPHGPTAREILDGLDTSVVQLGAQQAGAENQLTNSQVYDQFMSHIAAVMRLEPGEVVGLSTGIRSLDRRLGGLRPTRVYVIAAPSSAGKSALGATMARNLGLAGKRVYFANLEMDAIETYQRMVAQESGLPAELIIDGYIEFQDGSRRSLKSSRKDQIAVEDAARRLRAMGIHWDQQAGSSIAAIRSRARQFQRAGGLDAIFIDYLQLAEPPSIGGKKAASRTEAIGEITRAIKRLAKDLKVPVVALSQVNRGVDSREEKRLQMSDLRESGTIEQDADVIMFLYREHYYLLRNEPLRKLNEDDAAFQLRHSEWRIRRDDAKGKALISCPKSRQGKTFEQTVGFEDTTTAFFDLPEDDG</sequence>
<keyword evidence="9" id="KW-0413">Isomerase</keyword>
<dbReference type="InterPro" id="IPR027417">
    <property type="entry name" value="P-loop_NTPase"/>
</dbReference>
<evidence type="ECO:0000256" key="6">
    <source>
        <dbReference type="ARBA" id="ARBA00022806"/>
    </source>
</evidence>
<accession>A0A437MF83</accession>
<keyword evidence="15" id="KW-1185">Reference proteome</keyword>
<comment type="caution">
    <text evidence="14">The sequence shown here is derived from an EMBL/GenBank/DDBJ whole genome shotgun (WGS) entry which is preliminary data.</text>
</comment>